<evidence type="ECO:0000259" key="8">
    <source>
        <dbReference type="PROSITE" id="PS50949"/>
    </source>
</evidence>
<feature type="domain" description="HTH gntR-type" evidence="8">
    <location>
        <begin position="15"/>
        <end position="83"/>
    </location>
</feature>
<evidence type="ECO:0000256" key="2">
    <source>
        <dbReference type="ARBA" id="ARBA00005384"/>
    </source>
</evidence>
<dbReference type="InterPro" id="IPR036390">
    <property type="entry name" value="WH_DNA-bd_sf"/>
</dbReference>
<keyword evidence="5" id="KW-0805">Transcription regulation</keyword>
<evidence type="ECO:0000256" key="1">
    <source>
        <dbReference type="ARBA" id="ARBA00001933"/>
    </source>
</evidence>
<dbReference type="CDD" id="cd07377">
    <property type="entry name" value="WHTH_GntR"/>
    <property type="match status" value="1"/>
</dbReference>
<keyword evidence="3 9" id="KW-0808">Transferase</keyword>
<dbReference type="InterPro" id="IPR004839">
    <property type="entry name" value="Aminotransferase_I/II_large"/>
</dbReference>
<evidence type="ECO:0000256" key="5">
    <source>
        <dbReference type="ARBA" id="ARBA00023015"/>
    </source>
</evidence>
<dbReference type="EMBL" id="JBHMAG010000018">
    <property type="protein sequence ID" value="MFB9755405.1"/>
    <property type="molecule type" value="Genomic_DNA"/>
</dbReference>
<comment type="cofactor">
    <cofactor evidence="1">
        <name>pyridoxal 5'-phosphate</name>
        <dbReference type="ChEBI" id="CHEBI:597326"/>
    </cofactor>
</comment>
<dbReference type="SMART" id="SM00345">
    <property type="entry name" value="HTH_GNTR"/>
    <property type="match status" value="1"/>
</dbReference>
<dbReference type="InterPro" id="IPR015424">
    <property type="entry name" value="PyrdxlP-dep_Trfase"/>
</dbReference>
<dbReference type="PANTHER" id="PTHR46577:SF1">
    <property type="entry name" value="HTH-TYPE TRANSCRIPTIONAL REGULATORY PROTEIN GABR"/>
    <property type="match status" value="1"/>
</dbReference>
<protein>
    <submittedName>
        <fullName evidence="9">PLP-dependent aminotransferase family protein</fullName>
    </submittedName>
</protein>
<evidence type="ECO:0000256" key="7">
    <source>
        <dbReference type="ARBA" id="ARBA00023163"/>
    </source>
</evidence>
<keyword evidence="3 9" id="KW-0032">Aminotransferase</keyword>
<dbReference type="PANTHER" id="PTHR46577">
    <property type="entry name" value="HTH-TYPE TRANSCRIPTIONAL REGULATORY PROTEIN GABR"/>
    <property type="match status" value="1"/>
</dbReference>
<dbReference type="PROSITE" id="PS50949">
    <property type="entry name" value="HTH_GNTR"/>
    <property type="match status" value="1"/>
</dbReference>
<sequence>MQFHIPYHLYTDSYPTKRLALYHALRDCIVSGMLGVDTKLPSSRELATLYGMSRGTVSQVYDMLASEGYMTSGVGRGTFVAYRPPEEKPDERSGQGAYVYSDWGSRLQALNDGRAEAGAADKDAGAKRGVDFRAAGPDPESFPDAEWNRCLFAQTRLLAEARPRRVRTSVLGDEALRECLAQYLRRVRGIAADARHIAVFSGSMQAIALTAQLFIDPGDRVVIENPCYTGAADAFQAAGGVCVPAPVDDQGIIPEPWKAKLLFVTPNRQFPTGAVLPLERRQRLLAWASANQSLIVEDDYDSEFRHRGKSLEPLKVLDREGRVLYMGSFSNTLLPHVRIGYAVLPEPLIPLFAKAKALFDPRPCNLLEQRTLAAWMQSGDYERNLRRMKRVYGRKFRQLRELFSSLLSPWFTWIEGDAGLSVFGWWNGAPEQYVRFRSACREAGIHWSDTSVRESDAVPVRYGAFFYFPHLTEEAMTEGVRTMERIGKALGAL</sequence>
<dbReference type="Pfam" id="PF00155">
    <property type="entry name" value="Aminotran_1_2"/>
    <property type="match status" value="1"/>
</dbReference>
<dbReference type="Proteomes" id="UP001589619">
    <property type="component" value="Unassembled WGS sequence"/>
</dbReference>
<proteinExistence type="inferred from homology"/>
<dbReference type="PRINTS" id="PR00035">
    <property type="entry name" value="HTHGNTR"/>
</dbReference>
<organism evidence="9 10">
    <name type="scientific">Paenibacillus hodogayensis</name>
    <dbReference type="NCBI Taxonomy" id="279208"/>
    <lineage>
        <taxon>Bacteria</taxon>
        <taxon>Bacillati</taxon>
        <taxon>Bacillota</taxon>
        <taxon>Bacilli</taxon>
        <taxon>Bacillales</taxon>
        <taxon>Paenibacillaceae</taxon>
        <taxon>Paenibacillus</taxon>
    </lineage>
</organism>
<comment type="caution">
    <text evidence="9">The sequence shown here is derived from an EMBL/GenBank/DDBJ whole genome shotgun (WGS) entry which is preliminary data.</text>
</comment>
<evidence type="ECO:0000256" key="6">
    <source>
        <dbReference type="ARBA" id="ARBA00023125"/>
    </source>
</evidence>
<dbReference type="InterPro" id="IPR015421">
    <property type="entry name" value="PyrdxlP-dep_Trfase_major"/>
</dbReference>
<dbReference type="RefSeq" id="WP_344908329.1">
    <property type="nucleotide sequence ID" value="NZ_BAAAYO010000006.1"/>
</dbReference>
<dbReference type="InterPro" id="IPR051446">
    <property type="entry name" value="HTH_trans_reg/aminotransferase"/>
</dbReference>
<comment type="similarity">
    <text evidence="2">In the C-terminal section; belongs to the class-I pyridoxal-phosphate-dependent aminotransferase family.</text>
</comment>
<evidence type="ECO:0000256" key="4">
    <source>
        <dbReference type="ARBA" id="ARBA00022898"/>
    </source>
</evidence>
<dbReference type="InterPro" id="IPR000524">
    <property type="entry name" value="Tscrpt_reg_HTH_GntR"/>
</dbReference>
<dbReference type="SUPFAM" id="SSF46785">
    <property type="entry name" value="Winged helix' DNA-binding domain"/>
    <property type="match status" value="1"/>
</dbReference>
<reference evidence="9 10" key="1">
    <citation type="submission" date="2024-09" db="EMBL/GenBank/DDBJ databases">
        <authorList>
            <person name="Sun Q."/>
            <person name="Mori K."/>
        </authorList>
    </citation>
    <scope>NUCLEOTIDE SEQUENCE [LARGE SCALE GENOMIC DNA]</scope>
    <source>
        <strain evidence="9 10">JCM 12520</strain>
    </source>
</reference>
<dbReference type="GO" id="GO:0008483">
    <property type="term" value="F:transaminase activity"/>
    <property type="evidence" value="ECO:0007669"/>
    <property type="project" value="UniProtKB-KW"/>
</dbReference>
<evidence type="ECO:0000256" key="3">
    <source>
        <dbReference type="ARBA" id="ARBA00022576"/>
    </source>
</evidence>
<evidence type="ECO:0000313" key="10">
    <source>
        <dbReference type="Proteomes" id="UP001589619"/>
    </source>
</evidence>
<dbReference type="CDD" id="cd00609">
    <property type="entry name" value="AAT_like"/>
    <property type="match status" value="1"/>
</dbReference>
<keyword evidence="7" id="KW-0804">Transcription</keyword>
<dbReference type="InterPro" id="IPR036388">
    <property type="entry name" value="WH-like_DNA-bd_sf"/>
</dbReference>
<name>A0ABV5W4V5_9BACL</name>
<dbReference type="SUPFAM" id="SSF53383">
    <property type="entry name" value="PLP-dependent transferases"/>
    <property type="match status" value="1"/>
</dbReference>
<accession>A0ABV5W4V5</accession>
<keyword evidence="4" id="KW-0663">Pyridoxal phosphate</keyword>
<keyword evidence="10" id="KW-1185">Reference proteome</keyword>
<keyword evidence="6" id="KW-0238">DNA-binding</keyword>
<dbReference type="Pfam" id="PF00392">
    <property type="entry name" value="GntR"/>
    <property type="match status" value="1"/>
</dbReference>
<dbReference type="Gene3D" id="3.40.640.10">
    <property type="entry name" value="Type I PLP-dependent aspartate aminotransferase-like (Major domain)"/>
    <property type="match status" value="1"/>
</dbReference>
<evidence type="ECO:0000313" key="9">
    <source>
        <dbReference type="EMBL" id="MFB9755405.1"/>
    </source>
</evidence>
<gene>
    <name evidence="9" type="ORF">ACFFNY_27835</name>
</gene>
<dbReference type="Gene3D" id="1.10.10.10">
    <property type="entry name" value="Winged helix-like DNA-binding domain superfamily/Winged helix DNA-binding domain"/>
    <property type="match status" value="1"/>
</dbReference>